<dbReference type="GO" id="GO:0016829">
    <property type="term" value="F:lyase activity"/>
    <property type="evidence" value="ECO:0007669"/>
    <property type="project" value="UniProtKB-KW"/>
</dbReference>
<evidence type="ECO:0000256" key="8">
    <source>
        <dbReference type="ARBA" id="ARBA00049229"/>
    </source>
</evidence>
<dbReference type="EC" id="2.6.1.42" evidence="5"/>
<comment type="catalytic activity">
    <reaction evidence="6">
        <text>L-valine + 2-oxoglutarate = 3-methyl-2-oxobutanoate + L-glutamate</text>
        <dbReference type="Rhea" id="RHEA:24813"/>
        <dbReference type="ChEBI" id="CHEBI:11851"/>
        <dbReference type="ChEBI" id="CHEBI:16810"/>
        <dbReference type="ChEBI" id="CHEBI:29985"/>
        <dbReference type="ChEBI" id="CHEBI:57762"/>
        <dbReference type="EC" id="2.6.1.42"/>
    </reaction>
</comment>
<comment type="catalytic activity">
    <reaction evidence="8">
        <text>L-leucine + 2-oxoglutarate = 4-methyl-2-oxopentanoate + L-glutamate</text>
        <dbReference type="Rhea" id="RHEA:18321"/>
        <dbReference type="ChEBI" id="CHEBI:16810"/>
        <dbReference type="ChEBI" id="CHEBI:17865"/>
        <dbReference type="ChEBI" id="CHEBI:29985"/>
        <dbReference type="ChEBI" id="CHEBI:57427"/>
        <dbReference type="EC" id="2.6.1.42"/>
    </reaction>
</comment>
<evidence type="ECO:0000313" key="9">
    <source>
        <dbReference type="EMBL" id="TXC76103.1"/>
    </source>
</evidence>
<dbReference type="InterPro" id="IPR036038">
    <property type="entry name" value="Aminotransferase-like"/>
</dbReference>
<dbReference type="AlphaFoldDB" id="A0A5C6US05"/>
<dbReference type="SUPFAM" id="SSF56752">
    <property type="entry name" value="D-aminoacid aminotransferase-like PLP-dependent enzymes"/>
    <property type="match status" value="1"/>
</dbReference>
<dbReference type="Gene3D" id="3.30.470.10">
    <property type="match status" value="1"/>
</dbReference>
<comment type="pathway">
    <text evidence="2">Amino-acid biosynthesis; L-valine biosynthesis; L-valine from pyruvate: step 4/4.</text>
</comment>
<keyword evidence="9" id="KW-0456">Lyase</keyword>
<keyword evidence="10" id="KW-1185">Reference proteome</keyword>
<reference evidence="9 10" key="1">
    <citation type="submission" date="2019-08" db="EMBL/GenBank/DDBJ databases">
        <title>Genome of Luteibaculum oceani JCM 18817.</title>
        <authorList>
            <person name="Bowman J.P."/>
        </authorList>
    </citation>
    <scope>NUCLEOTIDE SEQUENCE [LARGE SCALE GENOMIC DNA]</scope>
    <source>
        <strain evidence="9 10">JCM 18817</strain>
    </source>
</reference>
<evidence type="ECO:0000256" key="5">
    <source>
        <dbReference type="ARBA" id="ARBA00013053"/>
    </source>
</evidence>
<dbReference type="PANTHER" id="PTHR42743:SF11">
    <property type="entry name" value="AMINODEOXYCHORISMATE LYASE"/>
    <property type="match status" value="1"/>
</dbReference>
<dbReference type="RefSeq" id="WP_147015341.1">
    <property type="nucleotide sequence ID" value="NZ_VORB01000011.1"/>
</dbReference>
<dbReference type="CDD" id="cd00449">
    <property type="entry name" value="PLPDE_IV"/>
    <property type="match status" value="1"/>
</dbReference>
<evidence type="ECO:0000256" key="4">
    <source>
        <dbReference type="ARBA" id="ARBA00009320"/>
    </source>
</evidence>
<comment type="pathway">
    <text evidence="1">Amino-acid biosynthesis; L-isoleucine biosynthesis; L-isoleucine from 2-oxobutanoate: step 4/4.</text>
</comment>
<accession>A0A5C6US05</accession>
<name>A0A5C6US05_9FLAO</name>
<evidence type="ECO:0000256" key="2">
    <source>
        <dbReference type="ARBA" id="ARBA00004931"/>
    </source>
</evidence>
<comment type="similarity">
    <text evidence="4">Belongs to the class-IV pyridoxal-phosphate-dependent aminotransferase family.</text>
</comment>
<protein>
    <recommendedName>
        <fullName evidence="5">branched-chain-amino-acid transaminase</fullName>
        <ecNumber evidence="5">2.6.1.42</ecNumber>
    </recommendedName>
</protein>
<organism evidence="9 10">
    <name type="scientific">Luteibaculum oceani</name>
    <dbReference type="NCBI Taxonomy" id="1294296"/>
    <lineage>
        <taxon>Bacteria</taxon>
        <taxon>Pseudomonadati</taxon>
        <taxon>Bacteroidota</taxon>
        <taxon>Flavobacteriia</taxon>
        <taxon>Flavobacteriales</taxon>
        <taxon>Luteibaculaceae</taxon>
        <taxon>Luteibaculum</taxon>
    </lineage>
</organism>
<evidence type="ECO:0000256" key="1">
    <source>
        <dbReference type="ARBA" id="ARBA00004824"/>
    </source>
</evidence>
<dbReference type="InterPro" id="IPR043132">
    <property type="entry name" value="BCAT-like_C"/>
</dbReference>
<evidence type="ECO:0000256" key="6">
    <source>
        <dbReference type="ARBA" id="ARBA00048212"/>
    </source>
</evidence>
<dbReference type="InterPro" id="IPR043131">
    <property type="entry name" value="BCAT-like_N"/>
</dbReference>
<dbReference type="InterPro" id="IPR001544">
    <property type="entry name" value="Aminotrans_IV"/>
</dbReference>
<dbReference type="Gene3D" id="3.20.10.10">
    <property type="entry name" value="D-amino Acid Aminotransferase, subunit A, domain 2"/>
    <property type="match status" value="1"/>
</dbReference>
<dbReference type="Proteomes" id="UP000321168">
    <property type="component" value="Unassembled WGS sequence"/>
</dbReference>
<dbReference type="EMBL" id="VORB01000011">
    <property type="protein sequence ID" value="TXC76103.1"/>
    <property type="molecule type" value="Genomic_DNA"/>
</dbReference>
<dbReference type="InterPro" id="IPR050571">
    <property type="entry name" value="Class-IV_PLP-Dep_Aminotrnsfr"/>
</dbReference>
<comment type="catalytic activity">
    <reaction evidence="7">
        <text>L-isoleucine + 2-oxoglutarate = (S)-3-methyl-2-oxopentanoate + L-glutamate</text>
        <dbReference type="Rhea" id="RHEA:24801"/>
        <dbReference type="ChEBI" id="CHEBI:16810"/>
        <dbReference type="ChEBI" id="CHEBI:29985"/>
        <dbReference type="ChEBI" id="CHEBI:35146"/>
        <dbReference type="ChEBI" id="CHEBI:58045"/>
        <dbReference type="EC" id="2.6.1.42"/>
    </reaction>
</comment>
<dbReference type="OrthoDB" id="9805628at2"/>
<dbReference type="PANTHER" id="PTHR42743">
    <property type="entry name" value="AMINO-ACID AMINOTRANSFERASE"/>
    <property type="match status" value="1"/>
</dbReference>
<evidence type="ECO:0000313" key="10">
    <source>
        <dbReference type="Proteomes" id="UP000321168"/>
    </source>
</evidence>
<comment type="caution">
    <text evidence="9">The sequence shown here is derived from an EMBL/GenBank/DDBJ whole genome shotgun (WGS) entry which is preliminary data.</text>
</comment>
<sequence length="296" mass="33627">MDKPAEQYLVFNGNYLLQSNAVIKSDNRAFLYGDGLFESFRVIKKKAWDIDVHFNRLFYGLEKLKIETASYFNVERIVQHIDQLIEKNDIYSDARVRLAVFRNPGLGYTPEDNQLSYLLTVENTPGEGFSLNPQGLAVDTYHDFKKQINALSGLKLINSQLYVLSGIDARERGLDESLILNEKGNIVESTSSNIFTVSGNVIYTPALNEGCVAGTMRMHVINAAIDLGFKVFECGLTHQRLMNADEVFLTNGVKGIQWVNRYKSKRYFHKVADQLLEALNQQVEERISLEKDPQES</sequence>
<proteinExistence type="inferred from homology"/>
<dbReference type="GO" id="GO:0046394">
    <property type="term" value="P:carboxylic acid biosynthetic process"/>
    <property type="evidence" value="ECO:0007669"/>
    <property type="project" value="UniProtKB-ARBA"/>
</dbReference>
<comment type="pathway">
    <text evidence="3">Amino-acid biosynthesis; L-leucine biosynthesis; L-leucine from 3-methyl-2-oxobutanoate: step 4/4.</text>
</comment>
<dbReference type="Pfam" id="PF01063">
    <property type="entry name" value="Aminotran_4"/>
    <property type="match status" value="1"/>
</dbReference>
<dbReference type="GO" id="GO:0004084">
    <property type="term" value="F:branched-chain-amino-acid transaminase activity"/>
    <property type="evidence" value="ECO:0007669"/>
    <property type="project" value="UniProtKB-EC"/>
</dbReference>
<evidence type="ECO:0000256" key="3">
    <source>
        <dbReference type="ARBA" id="ARBA00005072"/>
    </source>
</evidence>
<gene>
    <name evidence="9" type="ORF">FRX97_11365</name>
</gene>
<evidence type="ECO:0000256" key="7">
    <source>
        <dbReference type="ARBA" id="ARBA00048798"/>
    </source>
</evidence>